<gene>
    <name evidence="1" type="primary">Acey_s0252.g222</name>
    <name evidence="1" type="ORF">Y032_0252g222</name>
</gene>
<name>A0A016SCL2_9BILA</name>
<dbReference type="InterPro" id="IPR036691">
    <property type="entry name" value="Endo/exonu/phosph_ase_sf"/>
</dbReference>
<dbReference type="STRING" id="53326.A0A016SCL2"/>
<protein>
    <submittedName>
        <fullName evidence="1">Uncharacterized protein</fullName>
    </submittedName>
</protein>
<evidence type="ECO:0000313" key="2">
    <source>
        <dbReference type="Proteomes" id="UP000024635"/>
    </source>
</evidence>
<organism evidence="1 2">
    <name type="scientific">Ancylostoma ceylanicum</name>
    <dbReference type="NCBI Taxonomy" id="53326"/>
    <lineage>
        <taxon>Eukaryota</taxon>
        <taxon>Metazoa</taxon>
        <taxon>Ecdysozoa</taxon>
        <taxon>Nematoda</taxon>
        <taxon>Chromadorea</taxon>
        <taxon>Rhabditida</taxon>
        <taxon>Rhabditina</taxon>
        <taxon>Rhabditomorpha</taxon>
        <taxon>Strongyloidea</taxon>
        <taxon>Ancylostomatidae</taxon>
        <taxon>Ancylostomatinae</taxon>
        <taxon>Ancylostoma</taxon>
    </lineage>
</organism>
<dbReference type="AlphaFoldDB" id="A0A016SCL2"/>
<dbReference type="Proteomes" id="UP000024635">
    <property type="component" value="Unassembled WGS sequence"/>
</dbReference>
<dbReference type="InterPro" id="IPR027124">
    <property type="entry name" value="Swc5/CFDP1/2"/>
</dbReference>
<dbReference type="Gene3D" id="3.60.10.10">
    <property type="entry name" value="Endonuclease/exonuclease/phosphatase"/>
    <property type="match status" value="1"/>
</dbReference>
<dbReference type="SUPFAM" id="SSF56219">
    <property type="entry name" value="DNase I-like"/>
    <property type="match status" value="1"/>
</dbReference>
<reference evidence="2" key="1">
    <citation type="journal article" date="2015" name="Nat. Genet.">
        <title>The genome and transcriptome of the zoonotic hookworm Ancylostoma ceylanicum identify infection-specific gene families.</title>
        <authorList>
            <person name="Schwarz E.M."/>
            <person name="Hu Y."/>
            <person name="Antoshechkin I."/>
            <person name="Miller M.M."/>
            <person name="Sternberg P.W."/>
            <person name="Aroian R.V."/>
        </authorList>
    </citation>
    <scope>NUCLEOTIDE SEQUENCE</scope>
    <source>
        <strain evidence="2">HY135</strain>
    </source>
</reference>
<dbReference type="PANTHER" id="PTHR23227:SF67">
    <property type="entry name" value="CRANIOFACIAL DEVELOPMENT PROTEIN 2-LIKE"/>
    <property type="match status" value="1"/>
</dbReference>
<dbReference type="PANTHER" id="PTHR23227">
    <property type="entry name" value="BUCENTAUR RELATED"/>
    <property type="match status" value="1"/>
</dbReference>
<dbReference type="EMBL" id="JARK01001588">
    <property type="protein sequence ID" value="EYB88106.1"/>
    <property type="molecule type" value="Genomic_DNA"/>
</dbReference>
<sequence length="167" mass="19172">MATNFFYHGSTGTRSGVGVIVSERYRDATAEVQRFDDRLMKIVITTVELRLQFSSAYAPQTDCSERVKDDFWTLLDEKTVEVPSEDRMVVTGDLDGNVAVSKSDYNCHDGFGYRTRNEDGEGILEYDGSHNFVITNTWFKKRMSHLVSFYSDVTKIQIDYVLVRHQD</sequence>
<comment type="caution">
    <text evidence="1">The sequence shown here is derived from an EMBL/GenBank/DDBJ whole genome shotgun (WGS) entry which is preliminary data.</text>
</comment>
<evidence type="ECO:0000313" key="1">
    <source>
        <dbReference type="EMBL" id="EYB88106.1"/>
    </source>
</evidence>
<accession>A0A016SCL2</accession>
<keyword evidence="2" id="KW-1185">Reference proteome</keyword>
<proteinExistence type="predicted"/>
<dbReference type="OrthoDB" id="409898at2759"/>